<reference evidence="3 4" key="1">
    <citation type="journal article" date="2013" name="Genome Biol.">
        <title>Genome of Acanthamoeba castellanii highlights extensive lateral gene transfer and early evolution of tyrosine kinase signaling.</title>
        <authorList>
            <person name="Clarke M."/>
            <person name="Lohan A.J."/>
            <person name="Liu B."/>
            <person name="Lagkouvardos I."/>
            <person name="Roy S."/>
            <person name="Zafar N."/>
            <person name="Bertelli C."/>
            <person name="Schilde C."/>
            <person name="Kianianmomeni A."/>
            <person name="Burglin T.R."/>
            <person name="Frech C."/>
            <person name="Turcotte B."/>
            <person name="Kopec K.O."/>
            <person name="Synnott J.M."/>
            <person name="Choo C."/>
            <person name="Paponov I."/>
            <person name="Finkler A."/>
            <person name="Soon Heng Tan C."/>
            <person name="Hutchins A.P."/>
            <person name="Weinmeier T."/>
            <person name="Rattei T."/>
            <person name="Chu J.S."/>
            <person name="Gimenez G."/>
            <person name="Irimia M."/>
            <person name="Rigden D.J."/>
            <person name="Fitzpatrick D.A."/>
            <person name="Lorenzo-Morales J."/>
            <person name="Bateman A."/>
            <person name="Chiu C.H."/>
            <person name="Tang P."/>
            <person name="Hegemann P."/>
            <person name="Fromm H."/>
            <person name="Raoult D."/>
            <person name="Greub G."/>
            <person name="Miranda-Saavedra D."/>
            <person name="Chen N."/>
            <person name="Nash P."/>
            <person name="Ginger M.L."/>
            <person name="Horn M."/>
            <person name="Schaap P."/>
            <person name="Caler L."/>
            <person name="Loftus B."/>
        </authorList>
    </citation>
    <scope>NUCLEOTIDE SEQUENCE [LARGE SCALE GENOMIC DNA]</scope>
    <source>
        <strain evidence="3 4">Neff</strain>
    </source>
</reference>
<feature type="compositionally biased region" description="Low complexity" evidence="1">
    <location>
        <begin position="78"/>
        <end position="93"/>
    </location>
</feature>
<evidence type="ECO:0000256" key="1">
    <source>
        <dbReference type="SAM" id="MobiDB-lite"/>
    </source>
</evidence>
<proteinExistence type="predicted"/>
<feature type="signal peptide" evidence="2">
    <location>
        <begin position="1"/>
        <end position="34"/>
    </location>
</feature>
<dbReference type="Proteomes" id="UP000011083">
    <property type="component" value="Unassembled WGS sequence"/>
</dbReference>
<protein>
    <submittedName>
        <fullName evidence="3">Uncharacterized protein</fullName>
    </submittedName>
</protein>
<dbReference type="VEuPathDB" id="AmoebaDB:ACA1_297770"/>
<evidence type="ECO:0000313" key="4">
    <source>
        <dbReference type="Proteomes" id="UP000011083"/>
    </source>
</evidence>
<dbReference type="RefSeq" id="XP_004353339.1">
    <property type="nucleotide sequence ID" value="XM_004353287.1"/>
</dbReference>
<gene>
    <name evidence="3" type="ORF">ACA1_297770</name>
</gene>
<evidence type="ECO:0000313" key="3">
    <source>
        <dbReference type="EMBL" id="ELR23811.1"/>
    </source>
</evidence>
<keyword evidence="2" id="KW-0732">Signal</keyword>
<sequence length="347" mass="38728">MKGRTVRNSSCPVVAVVVATALLVCLWAAEEAHAQQFSHPSFMLLWRTDTSSGSKRSINTPPVVDLRRLLEPLLNPSAHAASSSQSSSSSASQEVEREKRAYTPETLFDYVEPTEDVLEQIRGVGPMGFIEIDSASTSFNRPLFDYDSLVRAAYIVNYKVMNGETPGWDDWGLYNATSKRRRAEGAGSERRKRVTDGNGYEENWIGRTGVSPFKVTKKLDRVSPKLVESAFTTNQIGASPDLFELVAFFRLGNSSASPYTIIRLHHAILSEYQLLLDEEEAVEELWFDYAKMDYSWVPSLRKSCSDEGCPPNATSTLNCRLGVLYDFPFDPVFPGCPTSVHWSLSKK</sequence>
<evidence type="ECO:0000256" key="2">
    <source>
        <dbReference type="SAM" id="SignalP"/>
    </source>
</evidence>
<dbReference type="InterPro" id="IPR008514">
    <property type="entry name" value="T6SS_Hcp"/>
</dbReference>
<keyword evidence="4" id="KW-1185">Reference proteome</keyword>
<feature type="chain" id="PRO_5003991224" evidence="2">
    <location>
        <begin position="35"/>
        <end position="347"/>
    </location>
</feature>
<dbReference type="GeneID" id="14924804"/>
<feature type="region of interest" description="Disordered" evidence="1">
    <location>
        <begin position="78"/>
        <end position="98"/>
    </location>
</feature>
<dbReference type="EMBL" id="KB007848">
    <property type="protein sequence ID" value="ELR23811.1"/>
    <property type="molecule type" value="Genomic_DNA"/>
</dbReference>
<name>L8HH83_ACACF</name>
<dbReference type="Gene3D" id="2.30.110.20">
    <property type="entry name" value="Hcp1-like"/>
    <property type="match status" value="1"/>
</dbReference>
<dbReference type="InterPro" id="IPR036624">
    <property type="entry name" value="Hcp1-lik_sf"/>
</dbReference>
<dbReference type="SUPFAM" id="SSF141452">
    <property type="entry name" value="Hcp1-like"/>
    <property type="match status" value="1"/>
</dbReference>
<dbReference type="KEGG" id="acan:ACA1_297770"/>
<dbReference type="Pfam" id="PF05638">
    <property type="entry name" value="T6SS_HCP"/>
    <property type="match status" value="1"/>
</dbReference>
<dbReference type="AlphaFoldDB" id="L8HH83"/>
<organism evidence="3 4">
    <name type="scientific">Acanthamoeba castellanii (strain ATCC 30010 / Neff)</name>
    <dbReference type="NCBI Taxonomy" id="1257118"/>
    <lineage>
        <taxon>Eukaryota</taxon>
        <taxon>Amoebozoa</taxon>
        <taxon>Discosea</taxon>
        <taxon>Longamoebia</taxon>
        <taxon>Centramoebida</taxon>
        <taxon>Acanthamoebidae</taxon>
        <taxon>Acanthamoeba</taxon>
    </lineage>
</organism>
<accession>L8HH83</accession>